<keyword evidence="2" id="KW-1185">Reference proteome</keyword>
<protein>
    <submittedName>
        <fullName evidence="1">Uncharacterized protein</fullName>
    </submittedName>
</protein>
<dbReference type="AlphaFoldDB" id="A0A5B7KFZ8"/>
<accession>A0A5B7KFZ8</accession>
<reference evidence="1 2" key="1">
    <citation type="submission" date="2019-05" db="EMBL/GenBank/DDBJ databases">
        <title>Another draft genome of Portunus trituberculatus and its Hox gene families provides insights of decapod evolution.</title>
        <authorList>
            <person name="Jeong J.-H."/>
            <person name="Song I."/>
            <person name="Kim S."/>
            <person name="Choi T."/>
            <person name="Kim D."/>
            <person name="Ryu S."/>
            <person name="Kim W."/>
        </authorList>
    </citation>
    <scope>NUCLEOTIDE SEQUENCE [LARGE SCALE GENOMIC DNA]</scope>
    <source>
        <tissue evidence="1">Muscle</tissue>
    </source>
</reference>
<name>A0A5B7KFZ8_PORTR</name>
<sequence>MVTSTRFYVELKLKGVKLPSTGLELATYLATTTTTTTTTTPTLPVLCCHRRTCFTKITPPLAILTSLTSRS</sequence>
<organism evidence="1 2">
    <name type="scientific">Portunus trituberculatus</name>
    <name type="common">Swimming crab</name>
    <name type="synonym">Neptunus trituberculatus</name>
    <dbReference type="NCBI Taxonomy" id="210409"/>
    <lineage>
        <taxon>Eukaryota</taxon>
        <taxon>Metazoa</taxon>
        <taxon>Ecdysozoa</taxon>
        <taxon>Arthropoda</taxon>
        <taxon>Crustacea</taxon>
        <taxon>Multicrustacea</taxon>
        <taxon>Malacostraca</taxon>
        <taxon>Eumalacostraca</taxon>
        <taxon>Eucarida</taxon>
        <taxon>Decapoda</taxon>
        <taxon>Pleocyemata</taxon>
        <taxon>Brachyura</taxon>
        <taxon>Eubrachyura</taxon>
        <taxon>Portunoidea</taxon>
        <taxon>Portunidae</taxon>
        <taxon>Portuninae</taxon>
        <taxon>Portunus</taxon>
    </lineage>
</organism>
<dbReference type="EMBL" id="VSRR010147742">
    <property type="protein sequence ID" value="MPD05774.1"/>
    <property type="molecule type" value="Genomic_DNA"/>
</dbReference>
<evidence type="ECO:0000313" key="1">
    <source>
        <dbReference type="EMBL" id="MPD05774.1"/>
    </source>
</evidence>
<dbReference type="Proteomes" id="UP000324222">
    <property type="component" value="Unassembled WGS sequence"/>
</dbReference>
<gene>
    <name evidence="1" type="ORF">E2C01_101539</name>
</gene>
<evidence type="ECO:0000313" key="2">
    <source>
        <dbReference type="Proteomes" id="UP000324222"/>
    </source>
</evidence>
<proteinExistence type="predicted"/>
<comment type="caution">
    <text evidence="1">The sequence shown here is derived from an EMBL/GenBank/DDBJ whole genome shotgun (WGS) entry which is preliminary data.</text>
</comment>